<proteinExistence type="predicted"/>
<sequence length="157" mass="17378">MILTALKTEHDQSATLCTALLQNKTFTFRNVISSKGLECQACSQRGHTTLVRQYLYIMACRMDANGVTPIPAATSTACSAWKMWEEAAPYGPSNNCITKFQFSMSSMLSCNQKIRALAAFKELNDCQGTSIDEDFSRNLRGDSNRGRMNGRGDIAEE</sequence>
<accession>A0A5E4Q355</accession>
<evidence type="ECO:0000256" key="1">
    <source>
        <dbReference type="SAM" id="MobiDB-lite"/>
    </source>
</evidence>
<feature type="region of interest" description="Disordered" evidence="1">
    <location>
        <begin position="137"/>
        <end position="157"/>
    </location>
</feature>
<dbReference type="Proteomes" id="UP000324832">
    <property type="component" value="Unassembled WGS sequence"/>
</dbReference>
<keyword evidence="3" id="KW-1185">Reference proteome</keyword>
<evidence type="ECO:0000313" key="3">
    <source>
        <dbReference type="Proteomes" id="UP000324832"/>
    </source>
</evidence>
<organism evidence="2 3">
    <name type="scientific">Leptidea sinapis</name>
    <dbReference type="NCBI Taxonomy" id="189913"/>
    <lineage>
        <taxon>Eukaryota</taxon>
        <taxon>Metazoa</taxon>
        <taxon>Ecdysozoa</taxon>
        <taxon>Arthropoda</taxon>
        <taxon>Hexapoda</taxon>
        <taxon>Insecta</taxon>
        <taxon>Pterygota</taxon>
        <taxon>Neoptera</taxon>
        <taxon>Endopterygota</taxon>
        <taxon>Lepidoptera</taxon>
        <taxon>Glossata</taxon>
        <taxon>Ditrysia</taxon>
        <taxon>Papilionoidea</taxon>
        <taxon>Pieridae</taxon>
        <taxon>Dismorphiinae</taxon>
        <taxon>Leptidea</taxon>
    </lineage>
</organism>
<protein>
    <submittedName>
        <fullName evidence="2">Uncharacterized protein</fullName>
    </submittedName>
</protein>
<reference evidence="2 3" key="1">
    <citation type="submission" date="2017-07" db="EMBL/GenBank/DDBJ databases">
        <authorList>
            <person name="Talla V."/>
            <person name="Backstrom N."/>
        </authorList>
    </citation>
    <scope>NUCLEOTIDE SEQUENCE [LARGE SCALE GENOMIC DNA]</scope>
</reference>
<dbReference type="EMBL" id="FZQP02001371">
    <property type="protein sequence ID" value="VVC92697.1"/>
    <property type="molecule type" value="Genomic_DNA"/>
</dbReference>
<evidence type="ECO:0000313" key="2">
    <source>
        <dbReference type="EMBL" id="VVC92697.1"/>
    </source>
</evidence>
<name>A0A5E4Q355_9NEOP</name>
<gene>
    <name evidence="2" type="ORF">LSINAPIS_LOCUS5070</name>
</gene>
<dbReference type="AlphaFoldDB" id="A0A5E4Q355"/>